<gene>
    <name evidence="1" type="ORF">F900_01033</name>
</gene>
<evidence type="ECO:0000313" key="2">
    <source>
        <dbReference type="Proteomes" id="UP000013248"/>
    </source>
</evidence>
<name>N9NIK5_9GAMM</name>
<dbReference type="RefSeq" id="WP_005215591.1">
    <property type="nucleotide sequence ID" value="NZ_KB850089.1"/>
</dbReference>
<organism evidence="1 2">
    <name type="scientific">Acinetobacter modestus</name>
    <dbReference type="NCBI Taxonomy" id="1776740"/>
    <lineage>
        <taxon>Bacteria</taxon>
        <taxon>Pseudomonadati</taxon>
        <taxon>Pseudomonadota</taxon>
        <taxon>Gammaproteobacteria</taxon>
        <taxon>Moraxellales</taxon>
        <taxon>Moraxellaceae</taxon>
        <taxon>Acinetobacter</taxon>
    </lineage>
</organism>
<comment type="caution">
    <text evidence="1">The sequence shown here is derived from an EMBL/GenBank/DDBJ whole genome shotgun (WGS) entry which is preliminary data.</text>
</comment>
<reference evidence="1 2" key="1">
    <citation type="submission" date="2013-02" db="EMBL/GenBank/DDBJ databases">
        <title>The Genome Sequence of Acinetobacter sp. ANC 3862.</title>
        <authorList>
            <consortium name="The Broad Institute Genome Sequencing Platform"/>
            <consortium name="The Broad Institute Genome Sequencing Center for Infectious Disease"/>
            <person name="Cerqueira G."/>
            <person name="Feldgarden M."/>
            <person name="Courvalin P."/>
            <person name="Perichon B."/>
            <person name="Grillot-Courvalin C."/>
            <person name="Clermont D."/>
            <person name="Rocha E."/>
            <person name="Yoon E.-J."/>
            <person name="Nemec A."/>
            <person name="Walker B."/>
            <person name="Young S.K."/>
            <person name="Zeng Q."/>
            <person name="Gargeya S."/>
            <person name="Fitzgerald M."/>
            <person name="Haas B."/>
            <person name="Abouelleil A."/>
            <person name="Alvarado L."/>
            <person name="Arachchi H.M."/>
            <person name="Berlin A.M."/>
            <person name="Chapman S.B."/>
            <person name="Dewar J."/>
            <person name="Goldberg J."/>
            <person name="Griggs A."/>
            <person name="Gujja S."/>
            <person name="Hansen M."/>
            <person name="Howarth C."/>
            <person name="Imamovic A."/>
            <person name="Larimer J."/>
            <person name="McCowan C."/>
            <person name="Murphy C."/>
            <person name="Neiman D."/>
            <person name="Pearson M."/>
            <person name="Priest M."/>
            <person name="Roberts A."/>
            <person name="Saif S."/>
            <person name="Shea T."/>
            <person name="Sisk P."/>
            <person name="Sykes S."/>
            <person name="Wortman J."/>
            <person name="Nusbaum C."/>
            <person name="Birren B."/>
        </authorList>
    </citation>
    <scope>NUCLEOTIDE SEQUENCE [LARGE SCALE GENOMIC DNA]</scope>
    <source>
        <strain evidence="1 2">ANC 3862</strain>
    </source>
</reference>
<dbReference type="EMBL" id="APRP01000014">
    <property type="protein sequence ID" value="ENX02587.1"/>
    <property type="molecule type" value="Genomic_DNA"/>
</dbReference>
<accession>N9NIK5</accession>
<sequence length="102" mass="11759">MISQEKFSSQAEHKQTQSIQSFYDPALHTLEKLLDVRKANLRKRNDDESKAAVTRNEFIQALHDEHRISIWYAAEVVSSLKRARKINCFGSFINLPIQVGES</sequence>
<dbReference type="STRING" id="1217705.F900_01033"/>
<dbReference type="AlphaFoldDB" id="N9NIK5"/>
<proteinExistence type="predicted"/>
<evidence type="ECO:0000313" key="1">
    <source>
        <dbReference type="EMBL" id="ENX02587.1"/>
    </source>
</evidence>
<dbReference type="HOGENOM" id="CLU_157026_1_0_6"/>
<dbReference type="Proteomes" id="UP000013248">
    <property type="component" value="Unassembled WGS sequence"/>
</dbReference>
<dbReference type="PATRIC" id="fig|1217705.3.peg.990"/>
<dbReference type="eggNOG" id="ENOG5031RH0">
    <property type="taxonomic scope" value="Bacteria"/>
</dbReference>
<protein>
    <submittedName>
        <fullName evidence="1">Uncharacterized protein</fullName>
    </submittedName>
</protein>